<sequence length="192" mass="22560">MYIKLFYALSILLFSFNCNAFSNAPDADGVVSFRIINNTPCLYIERVDLIGAYFIDISQGNADNMYSIFYENTFEENYPTKEKCIMLNSSNFPNLKLKDRQIYAISLRPDPNKNLQFNIVPNFIGFGDTICLKKDDNNQFIIQDYTRGKCVDRASIKIKQDEQSINENSLKEEKMSWFEWFIQWIKKILWNT</sequence>
<evidence type="ECO:0000313" key="3">
    <source>
        <dbReference type="Proteomes" id="UP001057296"/>
    </source>
</evidence>
<dbReference type="RefSeq" id="WP_254324645.1">
    <property type="nucleotide sequence ID" value="NZ_CP073115.1"/>
</dbReference>
<keyword evidence="1" id="KW-0732">Signal</keyword>
<dbReference type="AlphaFoldDB" id="A0A9X9N1T8"/>
<evidence type="ECO:0000313" key="2">
    <source>
        <dbReference type="EMBL" id="UTG70368.1"/>
    </source>
</evidence>
<feature type="signal peptide" evidence="1">
    <location>
        <begin position="1"/>
        <end position="20"/>
    </location>
</feature>
<gene>
    <name evidence="2" type="ORF">KCG54_03330</name>
</gene>
<organism evidence="2 3">
    <name type="scientific">Neisseria subflava</name>
    <dbReference type="NCBI Taxonomy" id="28449"/>
    <lineage>
        <taxon>Bacteria</taxon>
        <taxon>Pseudomonadati</taxon>
        <taxon>Pseudomonadota</taxon>
        <taxon>Betaproteobacteria</taxon>
        <taxon>Neisseriales</taxon>
        <taxon>Neisseriaceae</taxon>
        <taxon>Neisseria</taxon>
    </lineage>
</organism>
<accession>A0A9X9N1T8</accession>
<feature type="chain" id="PRO_5040857446" evidence="1">
    <location>
        <begin position="21"/>
        <end position="192"/>
    </location>
</feature>
<dbReference type="EMBL" id="CP073115">
    <property type="protein sequence ID" value="UTG70368.1"/>
    <property type="molecule type" value="Genomic_DNA"/>
</dbReference>
<protein>
    <submittedName>
        <fullName evidence="2">Uncharacterized protein</fullName>
    </submittedName>
</protein>
<proteinExistence type="predicted"/>
<dbReference type="Proteomes" id="UP001057296">
    <property type="component" value="Chromosome"/>
</dbReference>
<reference evidence="2" key="1">
    <citation type="submission" date="2021-04" db="EMBL/GenBank/DDBJ databases">
        <title>Characterizing Neisseria spp. as novel respiratory pathobionts in bronchiectasis.</title>
        <authorList>
            <person name="Li L."/>
            <person name="Mac Aogain M."/>
            <person name="Xu T."/>
            <person name="Jaggi T.K."/>
            <person name="Chan L.Y."/>
            <person name="Keir H.R."/>
            <person name="Dicker A.J."/>
            <person name="Qu J."/>
            <person name="Liu Y."/>
            <person name="Chen H.S."/>
            <person name="Koh M.S."/>
            <person name="Ong T.H."/>
            <person name="Lim A.Y.H."/>
            <person name="Abisheganaden J."/>
            <person name="Low T.B."/>
            <person name="Oliver B.G."/>
            <person name="Tan N.S."/>
            <person name="Fang M."/>
            <person name="Chalmers J.D."/>
            <person name="Chotirmall S.H."/>
        </authorList>
    </citation>
    <scope>NUCLEOTIDE SEQUENCE</scope>
    <source>
        <strain evidence="2">TT0077</strain>
    </source>
</reference>
<name>A0A9X9N1T8_NEISU</name>
<evidence type="ECO:0000256" key="1">
    <source>
        <dbReference type="SAM" id="SignalP"/>
    </source>
</evidence>